<feature type="region of interest" description="Disordered" evidence="1">
    <location>
        <begin position="1"/>
        <end position="23"/>
    </location>
</feature>
<gene>
    <name evidence="3" type="ORF">TSG867_LOCUS4053</name>
</gene>
<protein>
    <submittedName>
        <fullName evidence="3">Uncharacterized protein</fullName>
    </submittedName>
</protein>
<evidence type="ECO:0000313" key="4">
    <source>
        <dbReference type="Proteomes" id="UP000663862"/>
    </source>
</evidence>
<proteinExistence type="predicted"/>
<feature type="transmembrane region" description="Helical" evidence="2">
    <location>
        <begin position="201"/>
        <end position="221"/>
    </location>
</feature>
<dbReference type="Proteomes" id="UP000663862">
    <property type="component" value="Unassembled WGS sequence"/>
</dbReference>
<name>A0A820FMW4_9BILA</name>
<keyword evidence="2" id="KW-1133">Transmembrane helix</keyword>
<organism evidence="3 4">
    <name type="scientific">Rotaria socialis</name>
    <dbReference type="NCBI Taxonomy" id="392032"/>
    <lineage>
        <taxon>Eukaryota</taxon>
        <taxon>Metazoa</taxon>
        <taxon>Spiralia</taxon>
        <taxon>Gnathifera</taxon>
        <taxon>Rotifera</taxon>
        <taxon>Eurotatoria</taxon>
        <taxon>Bdelloidea</taxon>
        <taxon>Philodinida</taxon>
        <taxon>Philodinidae</taxon>
        <taxon>Rotaria</taxon>
    </lineage>
</organism>
<feature type="compositionally biased region" description="Basic and acidic residues" evidence="1">
    <location>
        <begin position="10"/>
        <end position="23"/>
    </location>
</feature>
<comment type="caution">
    <text evidence="3">The sequence shown here is derived from an EMBL/GenBank/DDBJ whole genome shotgun (WGS) entry which is preliminary data.</text>
</comment>
<keyword evidence="2" id="KW-0472">Membrane</keyword>
<dbReference type="EMBL" id="CAJOBQ010000128">
    <property type="protein sequence ID" value="CAF4266506.1"/>
    <property type="molecule type" value="Genomic_DNA"/>
</dbReference>
<reference evidence="3" key="1">
    <citation type="submission" date="2021-02" db="EMBL/GenBank/DDBJ databases">
        <authorList>
            <person name="Nowell W R."/>
        </authorList>
    </citation>
    <scope>NUCLEOTIDE SEQUENCE</scope>
</reference>
<dbReference type="AlphaFoldDB" id="A0A820FMW4"/>
<accession>A0A820FMW4</accession>
<evidence type="ECO:0000313" key="3">
    <source>
        <dbReference type="EMBL" id="CAF4266506.1"/>
    </source>
</evidence>
<sequence>MGPKKRRQQNNKENRDDNVKNAKLDPISIQSIVDQNLEQFEADFQQQYKQCENKIQEKLTFVHKEFDKYMQTHEAQGKLARLLDQQITRINQHQQQQADGSLVSSCQELLDKTNDLMNASSSDTSRTKTYLIGELKMLPRGHVFTLYSIIFSSLTHSRIRQNPGITLHYSSKPMITLLVRHIFSINYYKIKFDSSSSSSIMILRLLVAYLFLFFISFQYSYEMSTSTNGMSTNKYNHDLFLLVKSLHLISRLCQKQRQYPLNITKLCLRCFPSDSLQKQEQRSKRVGWTISV</sequence>
<keyword evidence="2" id="KW-0812">Transmembrane</keyword>
<evidence type="ECO:0000256" key="1">
    <source>
        <dbReference type="SAM" id="MobiDB-lite"/>
    </source>
</evidence>
<evidence type="ECO:0000256" key="2">
    <source>
        <dbReference type="SAM" id="Phobius"/>
    </source>
</evidence>